<sequence length="412" mass="45234">MANKKDVYQVWRCYGTGTGGYRRLEPMNEAELAGRAVSQQQAQREVIDRQIAEEARFLVKPLPPQVPKEGCVFAKSCNLPDAIIDYHEPTGYVPLDRLRDYAEYALLGGIEADSSGRLRLGMIGGSPLPAGFGGLSLGGVATAGSVGTVATASVSTVGTAFLAGIVALVWPSNLGDSALYSEDQLRSMARARTRVRLHIEQRDDGTLKGYAFYTGKNHDWEMVDVVQFQIRHAHYVADLGDGVELIWTPATDPASTLGIPALEAAPSTPHIWVYPPTEQAADIIVDPIYPPEYRDFILVFPADSGVRPLYIVVSWKYEDAPYHSKKGNSVKSKRPENGLDSLNESIEVNPPNSRRRIAIDPHTNEFVVIDRTAEGAYHAHVRPWSGLRQEMKNALIRAGKTNRKGKILGDTK</sequence>
<keyword evidence="2" id="KW-0044">Antibiotic</keyword>
<evidence type="ECO:0000313" key="6">
    <source>
        <dbReference type="EMBL" id="USW02425.1"/>
    </source>
</evidence>
<dbReference type="GO" id="GO:0031640">
    <property type="term" value="P:killing of cells of another organism"/>
    <property type="evidence" value="ECO:0007669"/>
    <property type="project" value="UniProtKB-KW"/>
</dbReference>
<evidence type="ECO:0000256" key="3">
    <source>
        <dbReference type="ARBA" id="ARBA00023048"/>
    </source>
</evidence>
<keyword evidence="3" id="KW-0078">Bacteriocin</keyword>
<evidence type="ECO:0000256" key="1">
    <source>
        <dbReference type="ARBA" id="ARBA00022529"/>
    </source>
</evidence>
<dbReference type="KEGG" id="ppeg:KUA23_06770"/>
<dbReference type="GO" id="GO:0042742">
    <property type="term" value="P:defense response to bacterium"/>
    <property type="evidence" value="ECO:0007669"/>
    <property type="project" value="UniProtKB-KW"/>
</dbReference>
<feature type="domain" description="Pyosin/cloacin translocation" evidence="5">
    <location>
        <begin position="182"/>
        <end position="312"/>
    </location>
</feature>
<organism evidence="6 7">
    <name type="scientific">Pseudomonas pergaminensis</name>
    <dbReference type="NCBI Taxonomy" id="2853159"/>
    <lineage>
        <taxon>Bacteria</taxon>
        <taxon>Pseudomonadati</taxon>
        <taxon>Pseudomonadota</taxon>
        <taxon>Gammaproteobacteria</taxon>
        <taxon>Pseudomonadales</taxon>
        <taxon>Pseudomonadaceae</taxon>
        <taxon>Pseudomonas</taxon>
    </lineage>
</organism>
<protein>
    <submittedName>
        <fullName evidence="6">S-type pyocin domain-containing protein</fullName>
    </submittedName>
</protein>
<dbReference type="CDD" id="cd20695">
    <property type="entry name" value="CdiA-CT_5T87E_Ct"/>
    <property type="match status" value="1"/>
</dbReference>
<dbReference type="InterPro" id="IPR036302">
    <property type="entry name" value="Pyosin/cloacin_T_dom_sf"/>
</dbReference>
<keyword evidence="1" id="KW-0929">Antimicrobial</keyword>
<feature type="compositionally biased region" description="Polar residues" evidence="4">
    <location>
        <begin position="340"/>
        <end position="352"/>
    </location>
</feature>
<feature type="region of interest" description="Disordered" evidence="4">
    <location>
        <begin position="324"/>
        <end position="355"/>
    </location>
</feature>
<evidence type="ECO:0000313" key="7">
    <source>
        <dbReference type="Proteomes" id="UP001056907"/>
    </source>
</evidence>
<dbReference type="Proteomes" id="UP001056907">
    <property type="component" value="Chromosome"/>
</dbReference>
<dbReference type="EMBL" id="CP078013">
    <property type="protein sequence ID" value="USW02425.1"/>
    <property type="molecule type" value="Genomic_DNA"/>
</dbReference>
<dbReference type="AlphaFoldDB" id="A0ABD7TKZ8"/>
<evidence type="ECO:0000259" key="5">
    <source>
        <dbReference type="Pfam" id="PF06958"/>
    </source>
</evidence>
<dbReference type="Pfam" id="PF06958">
    <property type="entry name" value="Pyocin_S"/>
    <property type="match status" value="1"/>
</dbReference>
<accession>A0ABD7TKZ8</accession>
<name>A0ABD7TKZ8_9PSED</name>
<dbReference type="InterPro" id="IPR016128">
    <property type="entry name" value="Pyosin/cloacin_T_dom"/>
</dbReference>
<evidence type="ECO:0000256" key="4">
    <source>
        <dbReference type="SAM" id="MobiDB-lite"/>
    </source>
</evidence>
<gene>
    <name evidence="6" type="ORF">KUA23_06770</name>
</gene>
<reference evidence="6" key="1">
    <citation type="journal article" date="2022" name="Front. Plant Sci.">
        <title>Agronomic efficiency and genome mining analysis of the wheat-biostimulant rhizospheric bacterium Pseudomonas pergaminensis sp. nov. strain 1008T.</title>
        <authorList>
            <person name="Diaz M."/>
            <person name="Bach T."/>
            <person name="Gonzalez Anta G."/>
            <person name="Agaras B."/>
            <person name="Wibberg D."/>
            <person name="Noguera F."/>
            <person name="Canciani W."/>
            <person name="Valverde C."/>
        </authorList>
    </citation>
    <scope>NUCLEOTIDE SEQUENCE</scope>
    <source>
        <strain evidence="6">1008</strain>
    </source>
</reference>
<proteinExistence type="predicted"/>
<dbReference type="SUPFAM" id="SSF69369">
    <property type="entry name" value="Cloacin translocation domain"/>
    <property type="match status" value="1"/>
</dbReference>
<dbReference type="RefSeq" id="WP_078047247.1">
    <property type="nucleotide sequence ID" value="NZ_CP078013.2"/>
</dbReference>
<evidence type="ECO:0000256" key="2">
    <source>
        <dbReference type="ARBA" id="ARBA00023022"/>
    </source>
</evidence>
<reference evidence="6" key="2">
    <citation type="submission" date="2024-04" db="EMBL/GenBank/DDBJ databases">
        <authorList>
            <person name="Diaz M."/>
            <person name="Bach T."/>
            <person name="Gonzalez Anta G."/>
            <person name="Agaras B."/>
            <person name="Wibberg D."/>
            <person name="Noguera F."/>
            <person name="Canciani W."/>
            <person name="Ybarra T."/>
            <person name="Nunez M.L."/>
            <person name="Valverde C."/>
        </authorList>
    </citation>
    <scope>NUCLEOTIDE SEQUENCE</scope>
    <source>
        <strain evidence="6">1008</strain>
    </source>
</reference>